<evidence type="ECO:0000259" key="1">
    <source>
        <dbReference type="Pfam" id="PF19036"/>
    </source>
</evidence>
<dbReference type="EMBL" id="KI913161">
    <property type="protein sequence ID" value="ETV71283.1"/>
    <property type="molecule type" value="Genomic_DNA"/>
</dbReference>
<evidence type="ECO:0000259" key="3">
    <source>
        <dbReference type="Pfam" id="PF19038"/>
    </source>
</evidence>
<dbReference type="InterPro" id="IPR004353">
    <property type="entry name" value="Mon1"/>
</dbReference>
<accession>W4FX97</accession>
<dbReference type="PRINTS" id="PR01546">
    <property type="entry name" value="YEAST73DUF"/>
</dbReference>
<dbReference type="InterPro" id="IPR043970">
    <property type="entry name" value="FUZ/MON1/HPS1_longin_3"/>
</dbReference>
<name>W4FX97_APHAT</name>
<dbReference type="GO" id="GO:0006623">
    <property type="term" value="P:protein targeting to vacuole"/>
    <property type="evidence" value="ECO:0007669"/>
    <property type="project" value="InterPro"/>
</dbReference>
<feature type="domain" description="FUZ/MON1/HPS1 first Longin" evidence="1">
    <location>
        <begin position="8"/>
        <end position="121"/>
    </location>
</feature>
<dbReference type="STRING" id="112090.W4FX97"/>
<evidence type="ECO:0008006" key="5">
    <source>
        <dbReference type="Google" id="ProtNLM"/>
    </source>
</evidence>
<dbReference type="RefSeq" id="XP_009839223.1">
    <property type="nucleotide sequence ID" value="XM_009840921.1"/>
</dbReference>
<sequence length="417" mass="46289">MLSLPEVHILSGAGKPIFSTKDDDDCSNVSTAGLIQGISSFADDALRQITTPTHVLTFLPCPPLLFFCATPPSLRGLNVGRLLHLLKHHLLVFLTQNGVSLMESNPNYDLRNLLYGTHGVLMAVVSAWTSEVWPQLDGIGVRLIPIPPSTTTTRRHIQSCMDVPGLVFGLISHADGVVAFKQGLPDHPLPIEDVHVLLHILQHMPSFRTSESWTPLCLPTFNRGGFLYGYVLFVSNGMSVLLLSNDQSQSQFHAFQTQTRRVLEPLLLQTFETSPTEQDTVIPTFVMSATLPRTTFEPLLLHYFYQSYQTHEYLSPPFEESTLLDCPAWRLHVLRLYHTLHQHLHTLSQPPLVLGGPPCSSAPPSASMYFIRSDTMVALGVVKPAVGTLYICCQPLLTAQQATDLADSLWKVLLERE</sequence>
<dbReference type="PANTHER" id="PTHR13027:SF7">
    <property type="entry name" value="VACUOLAR FUSION PROTEIN MON1 HOMOLOG"/>
    <property type="match status" value="1"/>
</dbReference>
<feature type="domain" description="FUZ/MON1/HPS1 second Longin" evidence="2">
    <location>
        <begin position="166"/>
        <end position="249"/>
    </location>
</feature>
<dbReference type="Pfam" id="PF19036">
    <property type="entry name" value="Fuz_longin_1"/>
    <property type="match status" value="1"/>
</dbReference>
<reference evidence="4" key="1">
    <citation type="submission" date="2013-12" db="EMBL/GenBank/DDBJ databases">
        <title>The Genome Sequence of Aphanomyces astaci APO3.</title>
        <authorList>
            <consortium name="The Broad Institute Genomics Platform"/>
            <person name="Russ C."/>
            <person name="Tyler B."/>
            <person name="van West P."/>
            <person name="Dieguez-Uribeondo J."/>
            <person name="Young S.K."/>
            <person name="Zeng Q."/>
            <person name="Gargeya S."/>
            <person name="Fitzgerald M."/>
            <person name="Abouelleil A."/>
            <person name="Alvarado L."/>
            <person name="Chapman S.B."/>
            <person name="Gainer-Dewar J."/>
            <person name="Goldberg J."/>
            <person name="Griggs A."/>
            <person name="Gujja S."/>
            <person name="Hansen M."/>
            <person name="Howarth C."/>
            <person name="Imamovic A."/>
            <person name="Ireland A."/>
            <person name="Larimer J."/>
            <person name="McCowan C."/>
            <person name="Murphy C."/>
            <person name="Pearson M."/>
            <person name="Poon T.W."/>
            <person name="Priest M."/>
            <person name="Roberts A."/>
            <person name="Saif S."/>
            <person name="Shea T."/>
            <person name="Sykes S."/>
            <person name="Wortman J."/>
            <person name="Nusbaum C."/>
            <person name="Birren B."/>
        </authorList>
    </citation>
    <scope>NUCLEOTIDE SEQUENCE [LARGE SCALE GENOMIC DNA]</scope>
    <source>
        <strain evidence="4">APO3</strain>
    </source>
</reference>
<dbReference type="GeneID" id="20815417"/>
<dbReference type="OrthoDB" id="272411at2759"/>
<proteinExistence type="predicted"/>
<dbReference type="GO" id="GO:0016192">
    <property type="term" value="P:vesicle-mediated transport"/>
    <property type="evidence" value="ECO:0007669"/>
    <property type="project" value="InterPro"/>
</dbReference>
<dbReference type="Pfam" id="PF19037">
    <property type="entry name" value="Fuz_longin_2"/>
    <property type="match status" value="1"/>
</dbReference>
<organism evidence="4">
    <name type="scientific">Aphanomyces astaci</name>
    <name type="common">Crayfish plague agent</name>
    <dbReference type="NCBI Taxonomy" id="112090"/>
    <lineage>
        <taxon>Eukaryota</taxon>
        <taxon>Sar</taxon>
        <taxon>Stramenopiles</taxon>
        <taxon>Oomycota</taxon>
        <taxon>Saprolegniomycetes</taxon>
        <taxon>Saprolegniales</taxon>
        <taxon>Verrucalvaceae</taxon>
        <taxon>Aphanomyces</taxon>
    </lineage>
</organism>
<dbReference type="VEuPathDB" id="FungiDB:H257_13421"/>
<protein>
    <recommendedName>
        <fullName evidence="5">FUZ/MON1/HPS1 first Longin domain-containing protein</fullName>
    </recommendedName>
</protein>
<dbReference type="InterPro" id="IPR043972">
    <property type="entry name" value="FUZ/MON1/HPS1_longin_1"/>
</dbReference>
<evidence type="ECO:0000313" key="4">
    <source>
        <dbReference type="EMBL" id="ETV71283.1"/>
    </source>
</evidence>
<dbReference type="Pfam" id="PF19038">
    <property type="entry name" value="Fuz_longin_3"/>
    <property type="match status" value="1"/>
</dbReference>
<dbReference type="PANTHER" id="PTHR13027">
    <property type="entry name" value="SAND PROTEIN-RELATED"/>
    <property type="match status" value="1"/>
</dbReference>
<dbReference type="AlphaFoldDB" id="W4FX97"/>
<gene>
    <name evidence="4" type="ORF">H257_13421</name>
</gene>
<dbReference type="InterPro" id="IPR043971">
    <property type="entry name" value="FUZ/MON1/HPS1_longin_2"/>
</dbReference>
<evidence type="ECO:0000259" key="2">
    <source>
        <dbReference type="Pfam" id="PF19037"/>
    </source>
</evidence>
<feature type="domain" description="FUZ/MON1/HPS1 third Longin" evidence="3">
    <location>
        <begin position="300"/>
        <end position="416"/>
    </location>
</feature>